<keyword evidence="1" id="KW-0732">Signal</keyword>
<feature type="chain" id="PRO_5043775797" evidence="1">
    <location>
        <begin position="17"/>
        <end position="74"/>
    </location>
</feature>
<reference evidence="2 3" key="1">
    <citation type="journal article" date="2022" name="Nat. Ecol. Evol.">
        <title>A masculinizing supergene underlies an exaggerated male reproductive morph in a spider.</title>
        <authorList>
            <person name="Hendrickx F."/>
            <person name="De Corte Z."/>
            <person name="Sonet G."/>
            <person name="Van Belleghem S.M."/>
            <person name="Kostlbacher S."/>
            <person name="Vangestel C."/>
        </authorList>
    </citation>
    <scope>NUCLEOTIDE SEQUENCE [LARGE SCALE GENOMIC DNA]</scope>
    <source>
        <strain evidence="2">W744_W776</strain>
    </source>
</reference>
<feature type="signal peptide" evidence="1">
    <location>
        <begin position="1"/>
        <end position="16"/>
    </location>
</feature>
<evidence type="ECO:0000313" key="2">
    <source>
        <dbReference type="EMBL" id="KAG8171263.1"/>
    </source>
</evidence>
<organism evidence="2 3">
    <name type="scientific">Oedothorax gibbosus</name>
    <dbReference type="NCBI Taxonomy" id="931172"/>
    <lineage>
        <taxon>Eukaryota</taxon>
        <taxon>Metazoa</taxon>
        <taxon>Ecdysozoa</taxon>
        <taxon>Arthropoda</taxon>
        <taxon>Chelicerata</taxon>
        <taxon>Arachnida</taxon>
        <taxon>Araneae</taxon>
        <taxon>Araneomorphae</taxon>
        <taxon>Entelegynae</taxon>
        <taxon>Araneoidea</taxon>
        <taxon>Linyphiidae</taxon>
        <taxon>Erigoninae</taxon>
        <taxon>Oedothorax</taxon>
    </lineage>
</organism>
<name>A0AAV6THG6_9ARAC</name>
<accession>A0AAV6THG6</accession>
<proteinExistence type="predicted"/>
<evidence type="ECO:0000256" key="1">
    <source>
        <dbReference type="SAM" id="SignalP"/>
    </source>
</evidence>
<keyword evidence="3" id="KW-1185">Reference proteome</keyword>
<dbReference type="EMBL" id="JAFNEN010004220">
    <property type="protein sequence ID" value="KAG8171263.1"/>
    <property type="molecule type" value="Genomic_DNA"/>
</dbReference>
<evidence type="ECO:0000313" key="3">
    <source>
        <dbReference type="Proteomes" id="UP000827092"/>
    </source>
</evidence>
<dbReference type="Proteomes" id="UP000827092">
    <property type="component" value="Unassembled WGS sequence"/>
</dbReference>
<dbReference type="AlphaFoldDB" id="A0AAV6THG6"/>
<sequence length="74" mass="8264">MGTSRLPFPYIVLVLGAVHLGDLPADFYGPPKNYTISSVFQPTGAPEKPQETGCFLREQRPYPWTSRFPGKHNS</sequence>
<comment type="caution">
    <text evidence="2">The sequence shown here is derived from an EMBL/GenBank/DDBJ whole genome shotgun (WGS) entry which is preliminary data.</text>
</comment>
<gene>
    <name evidence="2" type="ORF">JTE90_001032</name>
</gene>
<protein>
    <submittedName>
        <fullName evidence="2">Uncharacterized protein</fullName>
    </submittedName>
</protein>